<dbReference type="RefSeq" id="WP_034587297.1">
    <property type="nucleotide sequence ID" value="NZ_JRPE02000002.1"/>
</dbReference>
<keyword evidence="1" id="KW-1133">Transmembrane helix</keyword>
<sequence>MSDEPMGIKRRILLGVLFIPFFFIFLYGSLILKFIASFCYKNQVNMDILIFVIRNESLLSFLGGIGILFLVGFLFASYYCKLYRQFLVWLILLLIFFAGCFSMCEIPEEDGLKGEELISSIMEKSEKEGCSLRIKSLFIPKE</sequence>
<feature type="transmembrane region" description="Helical" evidence="1">
    <location>
        <begin position="86"/>
        <end position="104"/>
    </location>
</feature>
<accession>A0A4U8T1S6</accession>
<comment type="caution">
    <text evidence="2">The sequence shown here is derived from an EMBL/GenBank/DDBJ whole genome shotgun (WGS) entry which is preliminary data.</text>
</comment>
<reference evidence="2 3" key="1">
    <citation type="journal article" date="2014" name="Genome Announc.">
        <title>Draft genome sequences of eight enterohepatic helicobacter species isolated from both laboratory and wild rodents.</title>
        <authorList>
            <person name="Sheh A."/>
            <person name="Shen Z."/>
            <person name="Fox J.G."/>
        </authorList>
    </citation>
    <scope>NUCLEOTIDE SEQUENCE [LARGE SCALE GENOMIC DNA]</scope>
    <source>
        <strain evidence="2 3">MIT 96-1001</strain>
    </source>
</reference>
<keyword evidence="1" id="KW-0812">Transmembrane</keyword>
<evidence type="ECO:0000256" key="1">
    <source>
        <dbReference type="SAM" id="Phobius"/>
    </source>
</evidence>
<evidence type="ECO:0000313" key="2">
    <source>
        <dbReference type="EMBL" id="TLD93399.1"/>
    </source>
</evidence>
<feature type="transmembrane region" description="Helical" evidence="1">
    <location>
        <begin position="58"/>
        <end position="79"/>
    </location>
</feature>
<protein>
    <submittedName>
        <fullName evidence="2">Uncharacterized protein</fullName>
    </submittedName>
</protein>
<evidence type="ECO:0000313" key="3">
    <source>
        <dbReference type="Proteomes" id="UP000029921"/>
    </source>
</evidence>
<keyword evidence="3" id="KW-1185">Reference proteome</keyword>
<dbReference type="EMBL" id="JRPE02000002">
    <property type="protein sequence ID" value="TLD93399.1"/>
    <property type="molecule type" value="Genomic_DNA"/>
</dbReference>
<name>A0A4U8T1S6_9HELI</name>
<organism evidence="2 3">
    <name type="scientific">Helicobacter magdeburgensis</name>
    <dbReference type="NCBI Taxonomy" id="471858"/>
    <lineage>
        <taxon>Bacteria</taxon>
        <taxon>Pseudomonadati</taxon>
        <taxon>Campylobacterota</taxon>
        <taxon>Epsilonproteobacteria</taxon>
        <taxon>Campylobacterales</taxon>
        <taxon>Helicobacteraceae</taxon>
        <taxon>Helicobacter</taxon>
    </lineage>
</organism>
<proteinExistence type="predicted"/>
<dbReference type="AlphaFoldDB" id="A0A4U8T1S6"/>
<keyword evidence="1" id="KW-0472">Membrane</keyword>
<feature type="transmembrane region" description="Helical" evidence="1">
    <location>
        <begin position="12"/>
        <end position="38"/>
    </location>
</feature>
<dbReference type="Proteomes" id="UP000029921">
    <property type="component" value="Unassembled WGS sequence"/>
</dbReference>
<gene>
    <name evidence="2" type="ORF">LS74_001315</name>
</gene>